<dbReference type="Proteomes" id="UP000765509">
    <property type="component" value="Unassembled WGS sequence"/>
</dbReference>
<dbReference type="OrthoDB" id="3248986at2759"/>
<reference evidence="1" key="1">
    <citation type="submission" date="2021-03" db="EMBL/GenBank/DDBJ databases">
        <title>Draft genome sequence of rust myrtle Austropuccinia psidii MF-1, a brazilian biotype.</title>
        <authorList>
            <person name="Quecine M.C."/>
            <person name="Pachon D.M.R."/>
            <person name="Bonatelli M.L."/>
            <person name="Correr F.H."/>
            <person name="Franceschini L.M."/>
            <person name="Leite T.F."/>
            <person name="Margarido G.R.A."/>
            <person name="Almeida C.A."/>
            <person name="Ferrarezi J.A."/>
            <person name="Labate C.A."/>
        </authorList>
    </citation>
    <scope>NUCLEOTIDE SEQUENCE</scope>
    <source>
        <strain evidence="1">MF-1</strain>
    </source>
</reference>
<sequence length="143" mass="15685">MEGPIPQLSTKNDAMVLELAFSLFMDQINPLSNKAAKKQVSLGVLALNCLNLPPPSPWKPQNIFISGLVPEPMQPNMVTINKIISIFINELIQLEPGIIIQTPQYPQGCRVFVRVGCLLGDLVANHKVAGFASHSATEFFFLV</sequence>
<evidence type="ECO:0000313" key="2">
    <source>
        <dbReference type="Proteomes" id="UP000765509"/>
    </source>
</evidence>
<accession>A0A9Q3ES67</accession>
<comment type="caution">
    <text evidence="1">The sequence shown here is derived from an EMBL/GenBank/DDBJ whole genome shotgun (WGS) entry which is preliminary data.</text>
</comment>
<proteinExistence type="predicted"/>
<name>A0A9Q3ES67_9BASI</name>
<dbReference type="AlphaFoldDB" id="A0A9Q3ES67"/>
<gene>
    <name evidence="1" type="ORF">O181_065799</name>
</gene>
<dbReference type="EMBL" id="AVOT02032342">
    <property type="protein sequence ID" value="MBW0526084.1"/>
    <property type="molecule type" value="Genomic_DNA"/>
</dbReference>
<keyword evidence="2" id="KW-1185">Reference proteome</keyword>
<evidence type="ECO:0000313" key="1">
    <source>
        <dbReference type="EMBL" id="MBW0526084.1"/>
    </source>
</evidence>
<organism evidence="1 2">
    <name type="scientific">Austropuccinia psidii MF-1</name>
    <dbReference type="NCBI Taxonomy" id="1389203"/>
    <lineage>
        <taxon>Eukaryota</taxon>
        <taxon>Fungi</taxon>
        <taxon>Dikarya</taxon>
        <taxon>Basidiomycota</taxon>
        <taxon>Pucciniomycotina</taxon>
        <taxon>Pucciniomycetes</taxon>
        <taxon>Pucciniales</taxon>
        <taxon>Sphaerophragmiaceae</taxon>
        <taxon>Austropuccinia</taxon>
    </lineage>
</organism>
<protein>
    <submittedName>
        <fullName evidence="1">Uncharacterized protein</fullName>
    </submittedName>
</protein>